<gene>
    <name evidence="1" type="ORF">KSP39_PZI011985</name>
</gene>
<dbReference type="AlphaFoldDB" id="A0AAP0BI84"/>
<reference evidence="1 2" key="1">
    <citation type="journal article" date="2022" name="Nat. Plants">
        <title>Genomes of leafy and leafless Platanthera orchids illuminate the evolution of mycoheterotrophy.</title>
        <authorList>
            <person name="Li M.H."/>
            <person name="Liu K.W."/>
            <person name="Li Z."/>
            <person name="Lu H.C."/>
            <person name="Ye Q.L."/>
            <person name="Zhang D."/>
            <person name="Wang J.Y."/>
            <person name="Li Y.F."/>
            <person name="Zhong Z.M."/>
            <person name="Liu X."/>
            <person name="Yu X."/>
            <person name="Liu D.K."/>
            <person name="Tu X.D."/>
            <person name="Liu B."/>
            <person name="Hao Y."/>
            <person name="Liao X.Y."/>
            <person name="Jiang Y.T."/>
            <person name="Sun W.H."/>
            <person name="Chen J."/>
            <person name="Chen Y.Q."/>
            <person name="Ai Y."/>
            <person name="Zhai J.W."/>
            <person name="Wu S.S."/>
            <person name="Zhou Z."/>
            <person name="Hsiao Y.Y."/>
            <person name="Wu W.L."/>
            <person name="Chen Y.Y."/>
            <person name="Lin Y.F."/>
            <person name="Hsu J.L."/>
            <person name="Li C.Y."/>
            <person name="Wang Z.W."/>
            <person name="Zhao X."/>
            <person name="Zhong W.Y."/>
            <person name="Ma X.K."/>
            <person name="Ma L."/>
            <person name="Huang J."/>
            <person name="Chen G.Z."/>
            <person name="Huang M.Z."/>
            <person name="Huang L."/>
            <person name="Peng D.H."/>
            <person name="Luo Y.B."/>
            <person name="Zou S.Q."/>
            <person name="Chen S.P."/>
            <person name="Lan S."/>
            <person name="Tsai W.C."/>
            <person name="Van de Peer Y."/>
            <person name="Liu Z.J."/>
        </authorList>
    </citation>
    <scope>NUCLEOTIDE SEQUENCE [LARGE SCALE GENOMIC DNA]</scope>
    <source>
        <strain evidence="1">Lor287</strain>
    </source>
</reference>
<protein>
    <submittedName>
        <fullName evidence="1">Uncharacterized protein</fullName>
    </submittedName>
</protein>
<sequence>MHCCGEVKQLVHDDLEGINVKKEEAGAGADDDAFPSLKKLCLSELRSLRMFIDGLLTFPSLEILQVI</sequence>
<organism evidence="1 2">
    <name type="scientific">Platanthera zijinensis</name>
    <dbReference type="NCBI Taxonomy" id="2320716"/>
    <lineage>
        <taxon>Eukaryota</taxon>
        <taxon>Viridiplantae</taxon>
        <taxon>Streptophyta</taxon>
        <taxon>Embryophyta</taxon>
        <taxon>Tracheophyta</taxon>
        <taxon>Spermatophyta</taxon>
        <taxon>Magnoliopsida</taxon>
        <taxon>Liliopsida</taxon>
        <taxon>Asparagales</taxon>
        <taxon>Orchidaceae</taxon>
        <taxon>Orchidoideae</taxon>
        <taxon>Orchideae</taxon>
        <taxon>Orchidinae</taxon>
        <taxon>Platanthera</taxon>
    </lineage>
</organism>
<dbReference type="EMBL" id="JBBWWQ010000010">
    <property type="protein sequence ID" value="KAK8937461.1"/>
    <property type="molecule type" value="Genomic_DNA"/>
</dbReference>
<comment type="caution">
    <text evidence="1">The sequence shown here is derived from an EMBL/GenBank/DDBJ whole genome shotgun (WGS) entry which is preliminary data.</text>
</comment>
<proteinExistence type="predicted"/>
<evidence type="ECO:0000313" key="2">
    <source>
        <dbReference type="Proteomes" id="UP001418222"/>
    </source>
</evidence>
<keyword evidence="2" id="KW-1185">Reference proteome</keyword>
<evidence type="ECO:0000313" key="1">
    <source>
        <dbReference type="EMBL" id="KAK8937461.1"/>
    </source>
</evidence>
<accession>A0AAP0BI84</accession>
<dbReference type="Proteomes" id="UP001418222">
    <property type="component" value="Unassembled WGS sequence"/>
</dbReference>
<name>A0AAP0BI84_9ASPA</name>